<dbReference type="SUPFAM" id="SSF58069">
    <property type="entry name" value="Virus ectodomain"/>
    <property type="match status" value="1"/>
</dbReference>
<protein>
    <submittedName>
        <fullName evidence="1">Uncharacterized protein</fullName>
    </submittedName>
</protein>
<evidence type="ECO:0000313" key="2">
    <source>
        <dbReference type="Proteomes" id="UP000052976"/>
    </source>
</evidence>
<keyword evidence="2" id="KW-1185">Reference proteome</keyword>
<organism evidence="1 2">
    <name type="scientific">Corvus brachyrhynchos</name>
    <name type="common">American crow</name>
    <dbReference type="NCBI Taxonomy" id="85066"/>
    <lineage>
        <taxon>Eukaryota</taxon>
        <taxon>Metazoa</taxon>
        <taxon>Chordata</taxon>
        <taxon>Craniata</taxon>
        <taxon>Vertebrata</taxon>
        <taxon>Euteleostomi</taxon>
        <taxon>Archelosauria</taxon>
        <taxon>Archosauria</taxon>
        <taxon>Dinosauria</taxon>
        <taxon>Saurischia</taxon>
        <taxon>Theropoda</taxon>
        <taxon>Coelurosauria</taxon>
        <taxon>Aves</taxon>
        <taxon>Neognathae</taxon>
        <taxon>Neoaves</taxon>
        <taxon>Telluraves</taxon>
        <taxon>Australaves</taxon>
        <taxon>Passeriformes</taxon>
        <taxon>Corvoidea</taxon>
        <taxon>Corvidae</taxon>
        <taxon>Corvus</taxon>
    </lineage>
</organism>
<feature type="non-terminal residue" evidence="1">
    <location>
        <position position="46"/>
    </location>
</feature>
<reference evidence="1 2" key="1">
    <citation type="submission" date="2014-04" db="EMBL/GenBank/DDBJ databases">
        <title>Genome evolution of avian class.</title>
        <authorList>
            <person name="Zhang G."/>
            <person name="Li C."/>
        </authorList>
    </citation>
    <scope>NUCLEOTIDE SEQUENCE [LARGE SCALE GENOMIC DNA]</scope>
    <source>
        <strain evidence="1">BGI_N302</strain>
    </source>
</reference>
<feature type="non-terminal residue" evidence="1">
    <location>
        <position position="1"/>
    </location>
</feature>
<dbReference type="Proteomes" id="UP000052976">
    <property type="component" value="Unassembled WGS sequence"/>
</dbReference>
<dbReference type="AlphaFoldDB" id="A0A091FEY3"/>
<dbReference type="Gene3D" id="1.10.287.210">
    <property type="match status" value="1"/>
</dbReference>
<accession>A0A091FEY3</accession>
<evidence type="ECO:0000313" key="1">
    <source>
        <dbReference type="EMBL" id="KFO60100.1"/>
    </source>
</evidence>
<dbReference type="EMBL" id="KK718917">
    <property type="protein sequence ID" value="KFO60100.1"/>
    <property type="molecule type" value="Genomic_DNA"/>
</dbReference>
<proteinExistence type="predicted"/>
<gene>
    <name evidence="1" type="ORF">N302_10829</name>
</gene>
<name>A0A091FEY3_CORBR</name>
<sequence length="46" mass="5114">AAIDYLLLVHGHGCEEFEGMCCMNLLDHSESIHESIQQLEDGIAKL</sequence>